<dbReference type="GO" id="GO:0032259">
    <property type="term" value="P:methylation"/>
    <property type="evidence" value="ECO:0007669"/>
    <property type="project" value="UniProtKB-KW"/>
</dbReference>
<evidence type="ECO:0000313" key="3">
    <source>
        <dbReference type="Proteomes" id="UP001501578"/>
    </source>
</evidence>
<accession>A0ABN1NMP0</accession>
<dbReference type="SUPFAM" id="SSF53335">
    <property type="entry name" value="S-adenosyl-L-methionine-dependent methyltransferases"/>
    <property type="match status" value="1"/>
</dbReference>
<dbReference type="GO" id="GO:0008168">
    <property type="term" value="F:methyltransferase activity"/>
    <property type="evidence" value="ECO:0007669"/>
    <property type="project" value="UniProtKB-KW"/>
</dbReference>
<dbReference type="InterPro" id="IPR041698">
    <property type="entry name" value="Methyltransf_25"/>
</dbReference>
<dbReference type="EMBL" id="BAAAHQ010000001">
    <property type="protein sequence ID" value="GAA0912418.1"/>
    <property type="molecule type" value="Genomic_DNA"/>
</dbReference>
<evidence type="ECO:0000259" key="1">
    <source>
        <dbReference type="Pfam" id="PF13649"/>
    </source>
</evidence>
<dbReference type="Proteomes" id="UP001501578">
    <property type="component" value="Unassembled WGS sequence"/>
</dbReference>
<dbReference type="Pfam" id="PF13649">
    <property type="entry name" value="Methyltransf_25"/>
    <property type="match status" value="1"/>
</dbReference>
<dbReference type="Gene3D" id="3.40.50.150">
    <property type="entry name" value="Vaccinia Virus protein VP39"/>
    <property type="match status" value="1"/>
</dbReference>
<dbReference type="PANTHER" id="PTHR43464:SF3">
    <property type="entry name" value="SAM-DEPENDENT METHYLTRANSFERASE"/>
    <property type="match status" value="1"/>
</dbReference>
<proteinExistence type="predicted"/>
<dbReference type="PANTHER" id="PTHR43464">
    <property type="entry name" value="METHYLTRANSFERASE"/>
    <property type="match status" value="1"/>
</dbReference>
<keyword evidence="3" id="KW-1185">Reference proteome</keyword>
<sequence length="250" mass="27078">MSLRFHEIAESRHRILNPFTDDKLDTLGEICRPGAGTRVLDLACGKGELLARWSARYGVQGTGVDISDVFLDAAAARAAELGVSDRVGFARADAAEYAEGAEKGAYDVVSCMGATWIGGGLAGTLDLMRPLLREGGLILVGEVFWNAVPTPEAAEALHADPEACPSLADTAEAMEAAGYDLLDMVLANADSWDRYVASQWWTVSDWLRDNPGDPDAPGLREFLRKGRRAHLEFGRRYLGWGVFVLRPSLP</sequence>
<dbReference type="CDD" id="cd02440">
    <property type="entry name" value="AdoMet_MTases"/>
    <property type="match status" value="1"/>
</dbReference>
<dbReference type="InterPro" id="IPR029063">
    <property type="entry name" value="SAM-dependent_MTases_sf"/>
</dbReference>
<reference evidence="2 3" key="1">
    <citation type="journal article" date="2019" name="Int. J. Syst. Evol. Microbiol.">
        <title>The Global Catalogue of Microorganisms (GCM) 10K type strain sequencing project: providing services to taxonomists for standard genome sequencing and annotation.</title>
        <authorList>
            <consortium name="The Broad Institute Genomics Platform"/>
            <consortium name="The Broad Institute Genome Sequencing Center for Infectious Disease"/>
            <person name="Wu L."/>
            <person name="Ma J."/>
        </authorList>
    </citation>
    <scope>NUCLEOTIDE SEQUENCE [LARGE SCALE GENOMIC DNA]</scope>
    <source>
        <strain evidence="2 3">JCM 11136</strain>
    </source>
</reference>
<gene>
    <name evidence="2" type="ORF">GCM10009560_03040</name>
</gene>
<name>A0ABN1NMP0_9ACTN</name>
<dbReference type="RefSeq" id="WP_343947808.1">
    <property type="nucleotide sequence ID" value="NZ_BAAAHQ010000001.1"/>
</dbReference>
<keyword evidence="2" id="KW-0808">Transferase</keyword>
<comment type="caution">
    <text evidence="2">The sequence shown here is derived from an EMBL/GenBank/DDBJ whole genome shotgun (WGS) entry which is preliminary data.</text>
</comment>
<protein>
    <submittedName>
        <fullName evidence="2">Class I SAM-dependent methyltransferase</fullName>
    </submittedName>
</protein>
<keyword evidence="2" id="KW-0489">Methyltransferase</keyword>
<organism evidence="2 3">
    <name type="scientific">Nonomuraea longicatena</name>
    <dbReference type="NCBI Taxonomy" id="83682"/>
    <lineage>
        <taxon>Bacteria</taxon>
        <taxon>Bacillati</taxon>
        <taxon>Actinomycetota</taxon>
        <taxon>Actinomycetes</taxon>
        <taxon>Streptosporangiales</taxon>
        <taxon>Streptosporangiaceae</taxon>
        <taxon>Nonomuraea</taxon>
    </lineage>
</organism>
<feature type="domain" description="Methyltransferase" evidence="1">
    <location>
        <begin position="39"/>
        <end position="136"/>
    </location>
</feature>
<evidence type="ECO:0000313" key="2">
    <source>
        <dbReference type="EMBL" id="GAA0912418.1"/>
    </source>
</evidence>